<dbReference type="EMBL" id="GBRH01233101">
    <property type="protein sequence ID" value="JAD64794.1"/>
    <property type="molecule type" value="Transcribed_RNA"/>
</dbReference>
<protein>
    <submittedName>
        <fullName evidence="2">Uncharacterized protein</fullName>
    </submittedName>
</protein>
<reference evidence="2" key="1">
    <citation type="submission" date="2014-09" db="EMBL/GenBank/DDBJ databases">
        <authorList>
            <person name="Magalhaes I.L.F."/>
            <person name="Oliveira U."/>
            <person name="Santos F.R."/>
            <person name="Vidigal T.H.D.A."/>
            <person name="Brescovit A.D."/>
            <person name="Santos A.J."/>
        </authorList>
    </citation>
    <scope>NUCLEOTIDE SEQUENCE</scope>
    <source>
        <tissue evidence="2">Shoot tissue taken approximately 20 cm above the soil surface</tissue>
    </source>
</reference>
<organism evidence="2">
    <name type="scientific">Arundo donax</name>
    <name type="common">Giant reed</name>
    <name type="synonym">Donax arundinaceus</name>
    <dbReference type="NCBI Taxonomy" id="35708"/>
    <lineage>
        <taxon>Eukaryota</taxon>
        <taxon>Viridiplantae</taxon>
        <taxon>Streptophyta</taxon>
        <taxon>Embryophyta</taxon>
        <taxon>Tracheophyta</taxon>
        <taxon>Spermatophyta</taxon>
        <taxon>Magnoliopsida</taxon>
        <taxon>Liliopsida</taxon>
        <taxon>Poales</taxon>
        <taxon>Poaceae</taxon>
        <taxon>PACMAD clade</taxon>
        <taxon>Arundinoideae</taxon>
        <taxon>Arundineae</taxon>
        <taxon>Arundo</taxon>
    </lineage>
</organism>
<sequence length="30" mass="3041">MAPPLRLLAPRSASPARSIRCPSSSSASSS</sequence>
<reference evidence="2" key="2">
    <citation type="journal article" date="2015" name="Data Brief">
        <title>Shoot transcriptome of the giant reed, Arundo donax.</title>
        <authorList>
            <person name="Barrero R.A."/>
            <person name="Guerrero F.D."/>
            <person name="Moolhuijzen P."/>
            <person name="Goolsby J.A."/>
            <person name="Tidwell J."/>
            <person name="Bellgard S.E."/>
            <person name="Bellgard M.I."/>
        </authorList>
    </citation>
    <scope>NUCLEOTIDE SEQUENCE</scope>
    <source>
        <tissue evidence="2">Shoot tissue taken approximately 20 cm above the soil surface</tissue>
    </source>
</reference>
<dbReference type="AlphaFoldDB" id="A0A0A9BLE0"/>
<evidence type="ECO:0000313" key="2">
    <source>
        <dbReference type="EMBL" id="JAD64794.1"/>
    </source>
</evidence>
<feature type="region of interest" description="Disordered" evidence="1">
    <location>
        <begin position="1"/>
        <end position="30"/>
    </location>
</feature>
<proteinExistence type="predicted"/>
<name>A0A0A9BLE0_ARUDO</name>
<accession>A0A0A9BLE0</accession>
<evidence type="ECO:0000256" key="1">
    <source>
        <dbReference type="SAM" id="MobiDB-lite"/>
    </source>
</evidence>